<evidence type="ECO:0000313" key="1">
    <source>
        <dbReference type="EMBL" id="RUS88976.1"/>
    </source>
</evidence>
<organism evidence="1 2">
    <name type="scientific">Elysia chlorotica</name>
    <name type="common">Eastern emerald elysia</name>
    <name type="synonym">Sea slug</name>
    <dbReference type="NCBI Taxonomy" id="188477"/>
    <lineage>
        <taxon>Eukaryota</taxon>
        <taxon>Metazoa</taxon>
        <taxon>Spiralia</taxon>
        <taxon>Lophotrochozoa</taxon>
        <taxon>Mollusca</taxon>
        <taxon>Gastropoda</taxon>
        <taxon>Heterobranchia</taxon>
        <taxon>Euthyneura</taxon>
        <taxon>Panpulmonata</taxon>
        <taxon>Sacoglossa</taxon>
        <taxon>Placobranchoidea</taxon>
        <taxon>Plakobranchidae</taxon>
        <taxon>Elysia</taxon>
    </lineage>
</organism>
<dbReference type="EMBL" id="RQTK01000069">
    <property type="protein sequence ID" value="RUS88976.1"/>
    <property type="molecule type" value="Genomic_DNA"/>
</dbReference>
<proteinExistence type="predicted"/>
<sequence length="109" mass="12450">MTLENQHNPPPRFLFIYYTETLMSYKLCTSYETWIHRVIRGGTGCFMGLSQSLARGEKQVQNISHVASLDRIEGSGETMITHNVTKVAHQHGHMAVKTRNHSLYMVLCI</sequence>
<gene>
    <name evidence="1" type="ORF">EGW08_003223</name>
</gene>
<comment type="caution">
    <text evidence="1">The sequence shown here is derived from an EMBL/GenBank/DDBJ whole genome shotgun (WGS) entry which is preliminary data.</text>
</comment>
<name>A0A3S0ZX95_ELYCH</name>
<dbReference type="Proteomes" id="UP000271974">
    <property type="component" value="Unassembled WGS sequence"/>
</dbReference>
<evidence type="ECO:0000313" key="2">
    <source>
        <dbReference type="Proteomes" id="UP000271974"/>
    </source>
</evidence>
<accession>A0A3S0ZX95</accession>
<protein>
    <submittedName>
        <fullName evidence="1">Uncharacterized protein</fullName>
    </submittedName>
</protein>
<dbReference type="AlphaFoldDB" id="A0A3S0ZX95"/>
<keyword evidence="2" id="KW-1185">Reference proteome</keyword>
<reference evidence="1 2" key="1">
    <citation type="submission" date="2019-01" db="EMBL/GenBank/DDBJ databases">
        <title>A draft genome assembly of the solar-powered sea slug Elysia chlorotica.</title>
        <authorList>
            <person name="Cai H."/>
            <person name="Li Q."/>
            <person name="Fang X."/>
            <person name="Li J."/>
            <person name="Curtis N.E."/>
            <person name="Altenburger A."/>
            <person name="Shibata T."/>
            <person name="Feng M."/>
            <person name="Maeda T."/>
            <person name="Schwartz J.A."/>
            <person name="Shigenobu S."/>
            <person name="Lundholm N."/>
            <person name="Nishiyama T."/>
            <person name="Yang H."/>
            <person name="Hasebe M."/>
            <person name="Li S."/>
            <person name="Pierce S.K."/>
            <person name="Wang J."/>
        </authorList>
    </citation>
    <scope>NUCLEOTIDE SEQUENCE [LARGE SCALE GENOMIC DNA]</scope>
    <source>
        <strain evidence="1">EC2010</strain>
        <tissue evidence="1">Whole organism of an adult</tissue>
    </source>
</reference>